<dbReference type="Proteomes" id="UP000319130">
    <property type="component" value="Unassembled WGS sequence"/>
</dbReference>
<name>A0A523W8Z9_UNCAE</name>
<comment type="caution">
    <text evidence="1">The sequence shown here is derived from an EMBL/GenBank/DDBJ whole genome shotgun (WGS) entry which is preliminary data.</text>
</comment>
<evidence type="ECO:0000313" key="2">
    <source>
        <dbReference type="Proteomes" id="UP000319130"/>
    </source>
</evidence>
<dbReference type="AlphaFoldDB" id="A0A523W8Z9"/>
<dbReference type="EMBL" id="SOIZ01000099">
    <property type="protein sequence ID" value="TET63493.1"/>
    <property type="molecule type" value="Genomic_DNA"/>
</dbReference>
<evidence type="ECO:0000313" key="1">
    <source>
        <dbReference type="EMBL" id="TET63493.1"/>
    </source>
</evidence>
<gene>
    <name evidence="1" type="ORF">E3J48_02390</name>
</gene>
<sequence length="64" mass="7502">MPYTIDTYLAATLHLAGYSPPAMERKTNKVKKARGSIECVAMRRLRQSFHRMRDHYSQILSFEQ</sequence>
<proteinExistence type="predicted"/>
<reference evidence="1 2" key="1">
    <citation type="submission" date="2019-03" db="EMBL/GenBank/DDBJ databases">
        <title>Metabolic potential of uncultured bacteria and archaea associated with petroleum seepage in deep-sea sediments.</title>
        <authorList>
            <person name="Dong X."/>
            <person name="Hubert C."/>
        </authorList>
    </citation>
    <scope>NUCLEOTIDE SEQUENCE [LARGE SCALE GENOMIC DNA]</scope>
    <source>
        <strain evidence="1">E29_bin52</strain>
    </source>
</reference>
<organism evidence="1 2">
    <name type="scientific">Aerophobetes bacterium</name>
    <dbReference type="NCBI Taxonomy" id="2030807"/>
    <lineage>
        <taxon>Bacteria</taxon>
        <taxon>Candidatus Aerophobota</taxon>
    </lineage>
</organism>
<protein>
    <submittedName>
        <fullName evidence="1">Uncharacterized protein</fullName>
    </submittedName>
</protein>
<accession>A0A523W8Z9</accession>